<dbReference type="KEGG" id="aplc:110979913"/>
<proteinExistence type="predicted"/>
<keyword evidence="1" id="KW-0812">Transmembrane</keyword>
<dbReference type="AlphaFoldDB" id="A0A8B7YJN4"/>
<dbReference type="RefSeq" id="XP_022091781.1">
    <property type="nucleotide sequence ID" value="XM_022236089.1"/>
</dbReference>
<feature type="chain" id="PRO_5034183986" evidence="2">
    <location>
        <begin position="27"/>
        <end position="147"/>
    </location>
</feature>
<dbReference type="GeneID" id="110979913"/>
<gene>
    <name evidence="4" type="primary">LOC110979913</name>
</gene>
<reference evidence="4" key="1">
    <citation type="submission" date="2025-08" db="UniProtKB">
        <authorList>
            <consortium name="RefSeq"/>
        </authorList>
    </citation>
    <scope>IDENTIFICATION</scope>
</reference>
<evidence type="ECO:0000313" key="3">
    <source>
        <dbReference type="Proteomes" id="UP000694845"/>
    </source>
</evidence>
<name>A0A8B7YJN4_ACAPL</name>
<evidence type="ECO:0000313" key="4">
    <source>
        <dbReference type="RefSeq" id="XP_022091781.1"/>
    </source>
</evidence>
<accession>A0A8B7YJN4</accession>
<keyword evidence="1" id="KW-1133">Transmembrane helix</keyword>
<keyword evidence="2" id="KW-0732">Signal</keyword>
<sequence>MALACGLRLVILLLFIAIVNLPTTDAIRIRVRTGYRGTRRTYTRTVYTNSPNQGLEAWKIALIVFVSLLGIVVLYICVRCWLLCRERRSAEMEVPRVSMNPIYRPHPLQFHNADSVDKDVLTAPPPSYEDTLKVNTGDVNGIKVADQ</sequence>
<feature type="transmembrane region" description="Helical" evidence="1">
    <location>
        <begin position="60"/>
        <end position="82"/>
    </location>
</feature>
<organism evidence="3 4">
    <name type="scientific">Acanthaster planci</name>
    <name type="common">Crown-of-thorns starfish</name>
    <dbReference type="NCBI Taxonomy" id="133434"/>
    <lineage>
        <taxon>Eukaryota</taxon>
        <taxon>Metazoa</taxon>
        <taxon>Echinodermata</taxon>
        <taxon>Eleutherozoa</taxon>
        <taxon>Asterozoa</taxon>
        <taxon>Asteroidea</taxon>
        <taxon>Valvatacea</taxon>
        <taxon>Valvatida</taxon>
        <taxon>Acanthasteridae</taxon>
        <taxon>Acanthaster</taxon>
    </lineage>
</organism>
<feature type="signal peptide" evidence="2">
    <location>
        <begin position="1"/>
        <end position="26"/>
    </location>
</feature>
<evidence type="ECO:0000256" key="2">
    <source>
        <dbReference type="SAM" id="SignalP"/>
    </source>
</evidence>
<evidence type="ECO:0000256" key="1">
    <source>
        <dbReference type="SAM" id="Phobius"/>
    </source>
</evidence>
<keyword evidence="3" id="KW-1185">Reference proteome</keyword>
<dbReference type="Proteomes" id="UP000694845">
    <property type="component" value="Unplaced"/>
</dbReference>
<keyword evidence="1" id="KW-0472">Membrane</keyword>
<dbReference type="OMA" id="QFHNADS"/>
<protein>
    <submittedName>
        <fullName evidence="4">Uncharacterized protein LOC110979913</fullName>
    </submittedName>
</protein>